<evidence type="ECO:0000313" key="2">
    <source>
        <dbReference type="EMBL" id="MFD2263508.1"/>
    </source>
</evidence>
<evidence type="ECO:0000313" key="3">
    <source>
        <dbReference type="Proteomes" id="UP001597295"/>
    </source>
</evidence>
<evidence type="ECO:0000256" key="1">
    <source>
        <dbReference type="SAM" id="SignalP"/>
    </source>
</evidence>
<feature type="chain" id="PRO_5045261726" evidence="1">
    <location>
        <begin position="21"/>
        <end position="158"/>
    </location>
</feature>
<keyword evidence="1" id="KW-0732">Signal</keyword>
<accession>A0ABW5DSB1</accession>
<dbReference type="EMBL" id="JBHUIP010000011">
    <property type="protein sequence ID" value="MFD2263508.1"/>
    <property type="molecule type" value="Genomic_DNA"/>
</dbReference>
<dbReference type="InterPro" id="IPR058248">
    <property type="entry name" value="Lxx211020-like"/>
</dbReference>
<feature type="signal peptide" evidence="1">
    <location>
        <begin position="1"/>
        <end position="20"/>
    </location>
</feature>
<dbReference type="SUPFAM" id="SSF110087">
    <property type="entry name" value="DR1885-like metal-binding protein"/>
    <property type="match status" value="1"/>
</dbReference>
<dbReference type="PANTHER" id="PTHR36302">
    <property type="entry name" value="BLR7088 PROTEIN"/>
    <property type="match status" value="1"/>
</dbReference>
<dbReference type="RefSeq" id="WP_379876521.1">
    <property type="nucleotide sequence ID" value="NZ_JBHUIP010000011.1"/>
</dbReference>
<sequence length="158" mass="17033">MKPTILIAALATLLAGAAQAHEFKAGEIRIDHPWARATPPRITTGAAYMTFENKGMIEDRLVSATSPASSEVQFHENKDEGGIMQMRQIQSLVIPVGTTIAMKPSTMHLMLVRLKEPLKIGTKVPLTLVFEKAGPVMVELAVDKPGATGPKTEDHSGH</sequence>
<comment type="caution">
    <text evidence="2">The sequence shown here is derived from an EMBL/GenBank/DDBJ whole genome shotgun (WGS) entry which is preliminary data.</text>
</comment>
<gene>
    <name evidence="2" type="ORF">ACFSM5_11460</name>
</gene>
<name>A0ABW5DSB1_9PROT</name>
<dbReference type="InterPro" id="IPR007410">
    <property type="entry name" value="LpqE-like"/>
</dbReference>
<dbReference type="Proteomes" id="UP001597295">
    <property type="component" value="Unassembled WGS sequence"/>
</dbReference>
<protein>
    <submittedName>
        <fullName evidence="2">Copper chaperone PCu(A)C</fullName>
    </submittedName>
</protein>
<keyword evidence="3" id="KW-1185">Reference proteome</keyword>
<organism evidence="2 3">
    <name type="scientific">Lacibacterium aquatile</name>
    <dbReference type="NCBI Taxonomy" id="1168082"/>
    <lineage>
        <taxon>Bacteria</taxon>
        <taxon>Pseudomonadati</taxon>
        <taxon>Pseudomonadota</taxon>
        <taxon>Alphaproteobacteria</taxon>
        <taxon>Rhodospirillales</taxon>
        <taxon>Rhodospirillaceae</taxon>
    </lineage>
</organism>
<proteinExistence type="predicted"/>
<dbReference type="Gene3D" id="2.60.40.1890">
    <property type="entry name" value="PCu(A)C copper chaperone"/>
    <property type="match status" value="1"/>
</dbReference>
<dbReference type="PANTHER" id="PTHR36302:SF1">
    <property type="entry name" value="COPPER CHAPERONE PCU(A)C"/>
    <property type="match status" value="1"/>
</dbReference>
<dbReference type="Pfam" id="PF04314">
    <property type="entry name" value="PCuAC"/>
    <property type="match status" value="1"/>
</dbReference>
<dbReference type="InterPro" id="IPR036182">
    <property type="entry name" value="PCuAC_sf"/>
</dbReference>
<reference evidence="3" key="1">
    <citation type="journal article" date="2019" name="Int. J. Syst. Evol. Microbiol.">
        <title>The Global Catalogue of Microorganisms (GCM) 10K type strain sequencing project: providing services to taxonomists for standard genome sequencing and annotation.</title>
        <authorList>
            <consortium name="The Broad Institute Genomics Platform"/>
            <consortium name="The Broad Institute Genome Sequencing Center for Infectious Disease"/>
            <person name="Wu L."/>
            <person name="Ma J."/>
        </authorList>
    </citation>
    <scope>NUCLEOTIDE SEQUENCE [LARGE SCALE GENOMIC DNA]</scope>
    <source>
        <strain evidence="3">CGMCC 1.19062</strain>
    </source>
</reference>